<evidence type="ECO:0000313" key="3">
    <source>
        <dbReference type="Ensembl" id="ENSCSEP00000028889.1"/>
    </source>
</evidence>
<dbReference type="Proteomes" id="UP000265120">
    <property type="component" value="Chromosome 3"/>
</dbReference>
<feature type="signal peptide" evidence="2">
    <location>
        <begin position="1"/>
        <end position="24"/>
    </location>
</feature>
<evidence type="ECO:0000256" key="2">
    <source>
        <dbReference type="SAM" id="SignalP"/>
    </source>
</evidence>
<dbReference type="Ensembl" id="ENSCSET00000029284.1">
    <property type="protein sequence ID" value="ENSCSEP00000028889.1"/>
    <property type="gene ID" value="ENSCSEG00000018499.1"/>
</dbReference>
<reference evidence="3 4" key="1">
    <citation type="journal article" date="2014" name="Nat. Genet.">
        <title>Whole-genome sequence of a flatfish provides insights into ZW sex chromosome evolution and adaptation to a benthic lifestyle.</title>
        <authorList>
            <person name="Chen S."/>
            <person name="Zhang G."/>
            <person name="Shao C."/>
            <person name="Huang Q."/>
            <person name="Liu G."/>
            <person name="Zhang P."/>
            <person name="Song W."/>
            <person name="An N."/>
            <person name="Chalopin D."/>
            <person name="Volff J.N."/>
            <person name="Hong Y."/>
            <person name="Li Q."/>
            <person name="Sha Z."/>
            <person name="Zhou H."/>
            <person name="Xie M."/>
            <person name="Yu Q."/>
            <person name="Liu Y."/>
            <person name="Xiang H."/>
            <person name="Wang N."/>
            <person name="Wu K."/>
            <person name="Yang C."/>
            <person name="Zhou Q."/>
            <person name="Liao X."/>
            <person name="Yang L."/>
            <person name="Hu Q."/>
            <person name="Zhang J."/>
            <person name="Meng L."/>
            <person name="Jin L."/>
            <person name="Tian Y."/>
            <person name="Lian J."/>
            <person name="Yang J."/>
            <person name="Miao G."/>
            <person name="Liu S."/>
            <person name="Liang Z."/>
            <person name="Yan F."/>
            <person name="Li Y."/>
            <person name="Sun B."/>
            <person name="Zhang H."/>
            <person name="Zhang J."/>
            <person name="Zhu Y."/>
            <person name="Du M."/>
            <person name="Zhao Y."/>
            <person name="Schartl M."/>
            <person name="Tang Q."/>
            <person name="Wang J."/>
        </authorList>
    </citation>
    <scope>NUCLEOTIDE SEQUENCE</scope>
</reference>
<feature type="region of interest" description="Disordered" evidence="1">
    <location>
        <begin position="28"/>
        <end position="55"/>
    </location>
</feature>
<feature type="region of interest" description="Disordered" evidence="1">
    <location>
        <begin position="69"/>
        <end position="90"/>
    </location>
</feature>
<protein>
    <submittedName>
        <fullName evidence="3">Uncharacterized protein</fullName>
    </submittedName>
</protein>
<sequence>NPAHLSKLPLLLLLRLFGPQRVFKSHVHLHGSRVKRSRGVRTGAHRPTQTGGGEHRYCLTHQVWSSREELPLEDETSHGGRRAENCLERG</sequence>
<proteinExistence type="predicted"/>
<evidence type="ECO:0000256" key="1">
    <source>
        <dbReference type="SAM" id="MobiDB-lite"/>
    </source>
</evidence>
<keyword evidence="2" id="KW-0732">Signal</keyword>
<keyword evidence="4" id="KW-1185">Reference proteome</keyword>
<dbReference type="InParanoid" id="A0A3P8WQ61"/>
<name>A0A3P8WQ61_CYNSE</name>
<evidence type="ECO:0000313" key="4">
    <source>
        <dbReference type="Proteomes" id="UP000265120"/>
    </source>
</evidence>
<reference evidence="3" key="2">
    <citation type="submission" date="2025-08" db="UniProtKB">
        <authorList>
            <consortium name="Ensembl"/>
        </authorList>
    </citation>
    <scope>IDENTIFICATION</scope>
</reference>
<organism evidence="3 4">
    <name type="scientific">Cynoglossus semilaevis</name>
    <name type="common">Tongue sole</name>
    <dbReference type="NCBI Taxonomy" id="244447"/>
    <lineage>
        <taxon>Eukaryota</taxon>
        <taxon>Metazoa</taxon>
        <taxon>Chordata</taxon>
        <taxon>Craniata</taxon>
        <taxon>Vertebrata</taxon>
        <taxon>Euteleostomi</taxon>
        <taxon>Actinopterygii</taxon>
        <taxon>Neopterygii</taxon>
        <taxon>Teleostei</taxon>
        <taxon>Neoteleostei</taxon>
        <taxon>Acanthomorphata</taxon>
        <taxon>Carangaria</taxon>
        <taxon>Pleuronectiformes</taxon>
        <taxon>Pleuronectoidei</taxon>
        <taxon>Cynoglossidae</taxon>
        <taxon>Cynoglossinae</taxon>
        <taxon>Cynoglossus</taxon>
    </lineage>
</organism>
<dbReference type="AlphaFoldDB" id="A0A3P8WQ61"/>
<feature type="compositionally biased region" description="Basic residues" evidence="1">
    <location>
        <begin position="28"/>
        <end position="39"/>
    </location>
</feature>
<accession>A0A3P8WQ61</accession>
<feature type="chain" id="PRO_5018156559" evidence="2">
    <location>
        <begin position="25"/>
        <end position="90"/>
    </location>
</feature>
<reference evidence="3" key="3">
    <citation type="submission" date="2025-09" db="UniProtKB">
        <authorList>
            <consortium name="Ensembl"/>
        </authorList>
    </citation>
    <scope>IDENTIFICATION</scope>
</reference>